<dbReference type="OrthoDB" id="9797695at2"/>
<dbReference type="RefSeq" id="WP_090841424.1">
    <property type="nucleotide sequence ID" value="NZ_FNIL01000002.1"/>
</dbReference>
<dbReference type="Pfam" id="PF00561">
    <property type="entry name" value="Abhydrolase_1"/>
    <property type="match status" value="1"/>
</dbReference>
<dbReference type="Gene3D" id="3.40.50.1820">
    <property type="entry name" value="alpha/beta hydrolase"/>
    <property type="match status" value="1"/>
</dbReference>
<dbReference type="STRING" id="745820.SAMN04488053_102182"/>
<dbReference type="AlphaFoldDB" id="A0A1H0CPR0"/>
<evidence type="ECO:0000259" key="1">
    <source>
        <dbReference type="Pfam" id="PF00561"/>
    </source>
</evidence>
<dbReference type="PRINTS" id="PR00111">
    <property type="entry name" value="ABHYDROLASE"/>
</dbReference>
<proteinExistence type="predicted"/>
<dbReference type="PANTHER" id="PTHR46438">
    <property type="entry name" value="ALPHA/BETA-HYDROLASES SUPERFAMILY PROTEIN"/>
    <property type="match status" value="1"/>
</dbReference>
<dbReference type="InterPro" id="IPR029058">
    <property type="entry name" value="AB_hydrolase_fold"/>
</dbReference>
<gene>
    <name evidence="2" type="ORF">SAMN04488053_102182</name>
</gene>
<reference evidence="3" key="1">
    <citation type="submission" date="2016-10" db="EMBL/GenBank/DDBJ databases">
        <authorList>
            <person name="Varghese N."/>
            <person name="Submissions S."/>
        </authorList>
    </citation>
    <scope>NUCLEOTIDE SEQUENCE [LARGE SCALE GENOMIC DNA]</scope>
    <source>
        <strain evidence="3">CGMCC 1.10369</strain>
    </source>
</reference>
<dbReference type="SUPFAM" id="SSF53474">
    <property type="entry name" value="alpha/beta-Hydrolases"/>
    <property type="match status" value="1"/>
</dbReference>
<feature type="domain" description="AB hydrolase-1" evidence="1">
    <location>
        <begin position="29"/>
        <end position="262"/>
    </location>
</feature>
<protein>
    <submittedName>
        <fullName evidence="2">Pimeloyl-ACP methyl ester carboxylesterase</fullName>
    </submittedName>
</protein>
<accession>A0A1H0CPR0</accession>
<dbReference type="GO" id="GO:0003824">
    <property type="term" value="F:catalytic activity"/>
    <property type="evidence" value="ECO:0007669"/>
    <property type="project" value="InterPro"/>
</dbReference>
<name>A0A1H0CPR0_9BACI</name>
<dbReference type="InterPro" id="IPR000073">
    <property type="entry name" value="AB_hydrolase_1"/>
</dbReference>
<sequence>MTAGTEIIHKKIIIDQVEIHCEAAVNEKPALLLVHGFMSSTFTFRKVIPMLAEHFSVVAIDLPGFGQSEKSVSFIYSYENYARIVLKAMDYFQFDKVSLIGHSMGGQIALNAARLAPDRIEKLVLLGSSGYLNKAKKYMVLSTYLPFFDKYIYYYIQKRGVKSALENVLFDSSNVTTDLIHQFGEPLKDRNMYKALVRLLRYREGDLSSEQLQQIHTPSLLIWGEEDKVVRPQVGRRLAKDLPGAEFITFQQAGHLITEERPKEVFEKILQFLGEGKELEHAFGQV</sequence>
<dbReference type="PANTHER" id="PTHR46438:SF11">
    <property type="entry name" value="LIPASE-RELATED"/>
    <property type="match status" value="1"/>
</dbReference>
<dbReference type="InterPro" id="IPR000639">
    <property type="entry name" value="Epox_hydrolase-like"/>
</dbReference>
<evidence type="ECO:0000313" key="2">
    <source>
        <dbReference type="EMBL" id="SDN59854.1"/>
    </source>
</evidence>
<organism evidence="2 3">
    <name type="scientific">Alkalicoccus daliensis</name>
    <dbReference type="NCBI Taxonomy" id="745820"/>
    <lineage>
        <taxon>Bacteria</taxon>
        <taxon>Bacillati</taxon>
        <taxon>Bacillota</taxon>
        <taxon>Bacilli</taxon>
        <taxon>Bacillales</taxon>
        <taxon>Bacillaceae</taxon>
        <taxon>Alkalicoccus</taxon>
    </lineage>
</organism>
<evidence type="ECO:0000313" key="3">
    <source>
        <dbReference type="Proteomes" id="UP000198778"/>
    </source>
</evidence>
<dbReference type="PRINTS" id="PR00412">
    <property type="entry name" value="EPOXHYDRLASE"/>
</dbReference>
<keyword evidence="3" id="KW-1185">Reference proteome</keyword>
<dbReference type="EMBL" id="FNIL01000002">
    <property type="protein sequence ID" value="SDN59854.1"/>
    <property type="molecule type" value="Genomic_DNA"/>
</dbReference>
<dbReference type="Proteomes" id="UP000198778">
    <property type="component" value="Unassembled WGS sequence"/>
</dbReference>